<proteinExistence type="predicted"/>
<accession>A0A2P2NHN8</accession>
<dbReference type="EMBL" id="GGEC01061528">
    <property type="protein sequence ID" value="MBX42012.1"/>
    <property type="molecule type" value="Transcribed_RNA"/>
</dbReference>
<sequence>MNREQKRERVKDSVISCNGTKVTDLISLESEYPEHRDLTNFIGNGCLGSELC</sequence>
<protein>
    <submittedName>
        <fullName evidence="1">Uncharacterized protein</fullName>
    </submittedName>
</protein>
<evidence type="ECO:0000313" key="1">
    <source>
        <dbReference type="EMBL" id="MBX42012.1"/>
    </source>
</evidence>
<organism evidence="1">
    <name type="scientific">Rhizophora mucronata</name>
    <name type="common">Asiatic mangrove</name>
    <dbReference type="NCBI Taxonomy" id="61149"/>
    <lineage>
        <taxon>Eukaryota</taxon>
        <taxon>Viridiplantae</taxon>
        <taxon>Streptophyta</taxon>
        <taxon>Embryophyta</taxon>
        <taxon>Tracheophyta</taxon>
        <taxon>Spermatophyta</taxon>
        <taxon>Magnoliopsida</taxon>
        <taxon>eudicotyledons</taxon>
        <taxon>Gunneridae</taxon>
        <taxon>Pentapetalae</taxon>
        <taxon>rosids</taxon>
        <taxon>fabids</taxon>
        <taxon>Malpighiales</taxon>
        <taxon>Rhizophoraceae</taxon>
        <taxon>Rhizophora</taxon>
    </lineage>
</organism>
<dbReference type="AlphaFoldDB" id="A0A2P2NHN8"/>
<reference evidence="1" key="1">
    <citation type="submission" date="2018-02" db="EMBL/GenBank/DDBJ databases">
        <title>Rhizophora mucronata_Transcriptome.</title>
        <authorList>
            <person name="Meera S.P."/>
            <person name="Sreeshan A."/>
            <person name="Augustine A."/>
        </authorList>
    </citation>
    <scope>NUCLEOTIDE SEQUENCE</scope>
    <source>
        <tissue evidence="1">Leaf</tissue>
    </source>
</reference>
<name>A0A2P2NHN8_RHIMU</name>